<proteinExistence type="predicted"/>
<dbReference type="Pfam" id="PF23666">
    <property type="entry name" value="Rcc01698_C"/>
    <property type="match status" value="1"/>
</dbReference>
<evidence type="ECO:0000313" key="4">
    <source>
        <dbReference type="EMBL" id="AQS48453.1"/>
    </source>
</evidence>
<sequence>MATILLSAAGAAIGAGFGGTILGLSGAVIGRAVGATLGRAIDQQLLGGGSGSVETGRVDRLRLTSASEGDGLGLHWGRMRVAGQVIWATRFIETKHKSGGGKGEPTFVEYSYSVSLAMALGEGEILRVGRIWADGTELDPSDLNMRVYTGSEDQQPDPKIEAVEGAGAVPSYRGIAYVVFENLQLKPFGNRVPQFTFEVVRPAQGKGVRGAPDLTQAIEAVALIPGTGEYSLATRRVSEAELRGDGTGSDLMYPTGSSLSFFSGWGIDTAVEPVNQHAPHGGTDFAASVEMLDEELPGCGAVSLVVSWFGDDLRCDRCQVRPKVGDRGREGREMRWCVSGAERRDVDEVPKLDGRSIYGGTPADAAVIEAIAALHAAGKAVTFYPFILMDQLEGNALPDPWSDARSQPKLPWRGRITTSEAPGRAGSPDGAAAAVDEVVTFFGAAQVTDFAASGETVTYSGPEEWSFRRFILHYAHLCKLAGGVEAFCIGSEMRSLTQIRGAGNSFPAVAQLVQLARDVRAVLGAECKIGYAADWTEYFGYQPGNGDRFFNLDPLWADDDIDFIGIDNYMPLSDWREGEHHADAHWGTIYDLDYLQSNVEGGEGFDWYYASPEHRDAQIRTQITDGDHGEPWVWRYKDIRGWWEHDHHERIGGVRIEEPTAWVPRAKPIWFTEMGCAAIDKGTNEPNKFLDPKSSESALPHYSDGRRDDYMQMQYLRAMTSYWGDDARNPVSEFYGGPMVDMSHAHVWAWDVRPYPQFPGLPDLWEDAANYARGHWISGRATAQPLAHVVGEICALAGVSVFDVSALHGVVRGYAMPGGITPRGALQSLSLIYGFDALERDGVLVFRMRDASVDAELLPPLLALDGEDQSLETRRVPEAEIAGRVRLAYVEADGSFETRAVEAIFPDEVDGPASASEAPLALTRAEGMRVVHRWLAEARVARDTVQFTLPPSMGWLGPGDVVVLQTEEGALRYRIDRMERAEAIRVEAVRVESGIYDPSEETDEVARIESFTPPVPVTPVFLDLPLLTGAEDPYAPHLAVTASPWPGAAALYSALEDAGYALNTKVETQAAVGVTQAILPCAQSGLWDRGPGLRVKMLSGELHSASEASVLAGLNAMAIGDGSSDRWEIFQFVTAEPVEPGVWDISTRLRGQAGSDAVMPDVWPEGSVVVMLDGARRQIEVAPSARNLARHYRVGPAGRGYDDPSYIHTVQAFAGIGLRPLSPCHLHAGALGGDLRLSWVRRTRIGGDDWEALDVPLGEASERYRVRVLEGQTIRREVIVSTPEWTYGAAERAEDGMIAAPTFEVAQISDVFGPGLPARLIWTG</sequence>
<dbReference type="RefSeq" id="WP_075775018.1">
    <property type="nucleotide sequence ID" value="NZ_CP019437.1"/>
</dbReference>
<evidence type="ECO:0000313" key="5">
    <source>
        <dbReference type="Proteomes" id="UP000185622"/>
    </source>
</evidence>
<evidence type="ECO:0000259" key="2">
    <source>
        <dbReference type="Pfam" id="PF13550"/>
    </source>
</evidence>
<dbReference type="InterPro" id="IPR032876">
    <property type="entry name" value="J_dom"/>
</dbReference>
<dbReference type="Pfam" id="PF13547">
    <property type="entry name" value="GTA_TIM"/>
    <property type="match status" value="1"/>
</dbReference>
<accession>A0ABM6II19</accession>
<gene>
    <name evidence="4" type="ORF">BMG03_12085</name>
</gene>
<dbReference type="InterPro" id="IPR025195">
    <property type="entry name" value="GTA_TIM_dom"/>
</dbReference>
<feature type="domain" description="Rcc01698-like C-terminal" evidence="3">
    <location>
        <begin position="1070"/>
        <end position="1170"/>
    </location>
</feature>
<evidence type="ECO:0000259" key="3">
    <source>
        <dbReference type="Pfam" id="PF23666"/>
    </source>
</evidence>
<protein>
    <submittedName>
        <fullName evidence="4">Host specificity protein</fullName>
    </submittedName>
</protein>
<dbReference type="Proteomes" id="UP000185622">
    <property type="component" value="Chromosome"/>
</dbReference>
<organism evidence="4 5">
    <name type="scientific">Thioclava nitratireducens</name>
    <dbReference type="NCBI Taxonomy" id="1915078"/>
    <lineage>
        <taxon>Bacteria</taxon>
        <taxon>Pseudomonadati</taxon>
        <taxon>Pseudomonadota</taxon>
        <taxon>Alphaproteobacteria</taxon>
        <taxon>Rhodobacterales</taxon>
        <taxon>Paracoccaceae</taxon>
        <taxon>Thioclava</taxon>
    </lineage>
</organism>
<dbReference type="EMBL" id="CP019437">
    <property type="protein sequence ID" value="AQS48453.1"/>
    <property type="molecule type" value="Genomic_DNA"/>
</dbReference>
<dbReference type="Pfam" id="PF13550">
    <property type="entry name" value="Phage-tail_3"/>
    <property type="match status" value="1"/>
</dbReference>
<dbReference type="CDD" id="cd19607">
    <property type="entry name" value="GTA_TIM-barrel-like"/>
    <property type="match status" value="1"/>
</dbReference>
<evidence type="ECO:0000259" key="1">
    <source>
        <dbReference type="Pfam" id="PF13547"/>
    </source>
</evidence>
<keyword evidence="5" id="KW-1185">Reference proteome</keyword>
<dbReference type="SUPFAM" id="SSF51445">
    <property type="entry name" value="(Trans)glycosidases"/>
    <property type="match status" value="1"/>
</dbReference>
<dbReference type="InterPro" id="IPR017853">
    <property type="entry name" value="GH"/>
</dbReference>
<dbReference type="InterPro" id="IPR056490">
    <property type="entry name" value="Rcc01698_C"/>
</dbReference>
<name>A0ABM6II19_9RHOB</name>
<reference evidence="4 5" key="1">
    <citation type="submission" date="2017-01" db="EMBL/GenBank/DDBJ databases">
        <title>The complete genome sequence of a sulfur-oxidizing marine bacterium Thioclava sp. 25B10_4T.</title>
        <authorList>
            <person name="Liu Y."/>
            <person name="Lai Q."/>
            <person name="Shao Z."/>
        </authorList>
    </citation>
    <scope>NUCLEOTIDE SEQUENCE [LARGE SCALE GENOMIC DNA]</scope>
    <source>
        <strain evidence="4 5">25B10_4</strain>
    </source>
</reference>
<feature type="domain" description="Tip attachment protein J" evidence="2">
    <location>
        <begin position="822"/>
        <end position="979"/>
    </location>
</feature>
<dbReference type="Gene3D" id="3.20.20.80">
    <property type="entry name" value="Glycosidases"/>
    <property type="match status" value="1"/>
</dbReference>
<feature type="domain" description="GTA TIM-barrel-like" evidence="1">
    <location>
        <begin position="465"/>
        <end position="759"/>
    </location>
</feature>